<sequence length="492" mass="55245">MSQVSAQTPRCQLPQQLILDIIFCCDVTTLKSIRLAQRSFNDLVEEYGHTVFTKIRHRIFTEEEADLFQLLDGGNPIRNLFVLEYRTETAKRLAAIGLENQQTKEPTFHGHAFGNIGAAEPKGDLARDYATVGWGILWRLSDIARIVVEAQGVRAGSQRRISSLTRGHPSIKLLEKTIRLNQLQYINTLSDRQGRGFFVMRSTVAEIFRDRVFDLKRVLEWGTGNEYSIRNSWLNWFVMRKGPRFFDKAWGGSQGNEECCKHITREWSKRTMTQILIEKTSAIEVEQALLKIFVRANLTTNFVSNLNGWARKDREIERVYQECSESGRGPAKNPKKPKNPKHPKASTKSPKKPANPKHPKAPAKNPKKPANSKHPKAPAKNPKKSANAKNPKAPGKNSPKVLSNSIADVHDIYLLPQSEWYKPPKNPTPKTSPGASTKGTKKPANKKPPQGPAKQSPKKKHTGQKKPKTPAKQSPKKKPAGHKSPKASAKHS</sequence>
<organism evidence="2 3">
    <name type="scientific">Cudoniella acicularis</name>
    <dbReference type="NCBI Taxonomy" id="354080"/>
    <lineage>
        <taxon>Eukaryota</taxon>
        <taxon>Fungi</taxon>
        <taxon>Dikarya</taxon>
        <taxon>Ascomycota</taxon>
        <taxon>Pezizomycotina</taxon>
        <taxon>Leotiomycetes</taxon>
        <taxon>Helotiales</taxon>
        <taxon>Tricladiaceae</taxon>
        <taxon>Cudoniella</taxon>
    </lineage>
</organism>
<keyword evidence="3" id="KW-1185">Reference proteome</keyword>
<evidence type="ECO:0008006" key="4">
    <source>
        <dbReference type="Google" id="ProtNLM"/>
    </source>
</evidence>
<reference evidence="2 3" key="1">
    <citation type="submission" date="2020-03" db="EMBL/GenBank/DDBJ databases">
        <title>Draft Genome Sequence of Cudoniella acicularis.</title>
        <authorList>
            <person name="Buettner E."/>
            <person name="Kellner H."/>
        </authorList>
    </citation>
    <scope>NUCLEOTIDE SEQUENCE [LARGE SCALE GENOMIC DNA]</scope>
    <source>
        <strain evidence="2 3">DSM 108380</strain>
    </source>
</reference>
<name>A0A8H4W086_9HELO</name>
<feature type="region of interest" description="Disordered" evidence="1">
    <location>
        <begin position="417"/>
        <end position="492"/>
    </location>
</feature>
<gene>
    <name evidence="2" type="ORF">G7Y89_g9238</name>
</gene>
<dbReference type="EMBL" id="JAAMPI010000745">
    <property type="protein sequence ID" value="KAF4628916.1"/>
    <property type="molecule type" value="Genomic_DNA"/>
</dbReference>
<accession>A0A8H4W086</accession>
<dbReference type="Proteomes" id="UP000566819">
    <property type="component" value="Unassembled WGS sequence"/>
</dbReference>
<comment type="caution">
    <text evidence="2">The sequence shown here is derived from an EMBL/GenBank/DDBJ whole genome shotgun (WGS) entry which is preliminary data.</text>
</comment>
<evidence type="ECO:0000313" key="2">
    <source>
        <dbReference type="EMBL" id="KAF4628916.1"/>
    </source>
</evidence>
<protein>
    <recommendedName>
        <fullName evidence="4">F-box domain-containing protein</fullName>
    </recommendedName>
</protein>
<evidence type="ECO:0000256" key="1">
    <source>
        <dbReference type="SAM" id="MobiDB-lite"/>
    </source>
</evidence>
<proteinExistence type="predicted"/>
<feature type="region of interest" description="Disordered" evidence="1">
    <location>
        <begin position="321"/>
        <end position="404"/>
    </location>
</feature>
<feature type="compositionally biased region" description="Basic residues" evidence="1">
    <location>
        <begin position="333"/>
        <end position="383"/>
    </location>
</feature>
<evidence type="ECO:0000313" key="3">
    <source>
        <dbReference type="Proteomes" id="UP000566819"/>
    </source>
</evidence>
<feature type="compositionally biased region" description="Low complexity" evidence="1">
    <location>
        <begin position="384"/>
        <end position="400"/>
    </location>
</feature>
<dbReference type="OrthoDB" id="5279806at2759"/>
<dbReference type="AlphaFoldDB" id="A0A8H4W086"/>
<feature type="compositionally biased region" description="Basic residues" evidence="1">
    <location>
        <begin position="456"/>
        <end position="492"/>
    </location>
</feature>